<dbReference type="PANTHER" id="PTHR36423:SF2">
    <property type="entry name" value="AFR070WP"/>
    <property type="match status" value="1"/>
</dbReference>
<evidence type="ECO:0000313" key="1">
    <source>
        <dbReference type="EMBL" id="KLN55151.1"/>
    </source>
</evidence>
<dbReference type="InterPro" id="IPR023389">
    <property type="entry name" value="DOPA-like_sf"/>
</dbReference>
<gene>
    <name evidence="1" type="ORF">VPARA_38400</name>
</gene>
<dbReference type="SUPFAM" id="SSF143410">
    <property type="entry name" value="DOPA-like"/>
    <property type="match status" value="1"/>
</dbReference>
<dbReference type="AlphaFoldDB" id="A0A0H2LZB6"/>
<name>A0A0H2LZB6_VARPD</name>
<dbReference type="EMBL" id="JZWI01000019">
    <property type="protein sequence ID" value="KLN55151.1"/>
    <property type="molecule type" value="Genomic_DNA"/>
</dbReference>
<dbReference type="RefSeq" id="WP_021006410.1">
    <property type="nucleotide sequence ID" value="NZ_JZWI01000019.1"/>
</dbReference>
<dbReference type="PATRIC" id="fig|34073.19.peg.3930"/>
<sequence length="115" mass="13235">MPRRPENLYPQYHAHVYFGPATVAQARQLCEQAGRELMVVVGRVHERLVGPHTHWSCQLAFDAAEFDQVIEWLEAHRNGLDIFVHGVTGDDFADHTAHAMWLGEESALDLRMFRR</sequence>
<dbReference type="PIRSF" id="PIRSF028139">
    <property type="entry name" value="DOPA-diox_rel_Mll2280"/>
    <property type="match status" value="1"/>
</dbReference>
<dbReference type="Gene3D" id="3.30.70.1240">
    <property type="entry name" value="DOPA-like domains"/>
    <property type="match status" value="1"/>
</dbReference>
<proteinExistence type="predicted"/>
<organism evidence="1 2">
    <name type="scientific">Variovorax paradoxus</name>
    <dbReference type="NCBI Taxonomy" id="34073"/>
    <lineage>
        <taxon>Bacteria</taxon>
        <taxon>Pseudomonadati</taxon>
        <taxon>Pseudomonadota</taxon>
        <taxon>Betaproteobacteria</taxon>
        <taxon>Burkholderiales</taxon>
        <taxon>Comamonadaceae</taxon>
        <taxon>Variovorax</taxon>
    </lineage>
</organism>
<comment type="caution">
    <text evidence="1">The sequence shown here is derived from an EMBL/GenBank/DDBJ whole genome shotgun (WGS) entry which is preliminary data.</text>
</comment>
<keyword evidence="1" id="KW-0560">Oxidoreductase</keyword>
<dbReference type="GO" id="GO:0051213">
    <property type="term" value="F:dioxygenase activity"/>
    <property type="evidence" value="ECO:0007669"/>
    <property type="project" value="UniProtKB-KW"/>
</dbReference>
<reference evidence="1 2" key="1">
    <citation type="submission" date="2015-03" db="EMBL/GenBank/DDBJ databases">
        <title>Genome sequence of Variovorax paradoxus TBEA6.</title>
        <authorList>
            <person name="Poehlein A."/>
            <person name="Schuldes J."/>
            <person name="Wuebbeler J.H."/>
            <person name="Hiessl S."/>
            <person name="Steinbuechel A."/>
            <person name="Daniel R."/>
        </authorList>
    </citation>
    <scope>NUCLEOTIDE SEQUENCE [LARGE SCALE GENOMIC DNA]</scope>
    <source>
        <strain evidence="1 2">TBEA6</strain>
    </source>
</reference>
<dbReference type="Pfam" id="PF08883">
    <property type="entry name" value="DOPA_dioxygen"/>
    <property type="match status" value="1"/>
</dbReference>
<dbReference type="PANTHER" id="PTHR36423">
    <property type="entry name" value="AFR070WP"/>
    <property type="match status" value="1"/>
</dbReference>
<evidence type="ECO:0000313" key="2">
    <source>
        <dbReference type="Proteomes" id="UP000035170"/>
    </source>
</evidence>
<accession>A0A0H2LZB6</accession>
<protein>
    <submittedName>
        <fullName evidence="1">Dopa 4,5-dioxygenase family</fullName>
    </submittedName>
</protein>
<keyword evidence="2" id="KW-1185">Reference proteome</keyword>
<dbReference type="InterPro" id="IPR014980">
    <property type="entry name" value="DOPA_dioxygen"/>
</dbReference>
<dbReference type="Proteomes" id="UP000035170">
    <property type="component" value="Unassembled WGS sequence"/>
</dbReference>
<keyword evidence="1" id="KW-0223">Dioxygenase</keyword>